<feature type="transmembrane region" description="Helical" evidence="13">
    <location>
        <begin position="89"/>
        <end position="113"/>
    </location>
</feature>
<organism evidence="14 15">
    <name type="scientific">Helicobacter brantae</name>
    <dbReference type="NCBI Taxonomy" id="375927"/>
    <lineage>
        <taxon>Bacteria</taxon>
        <taxon>Pseudomonadati</taxon>
        <taxon>Campylobacterota</taxon>
        <taxon>Epsilonproteobacteria</taxon>
        <taxon>Campylobacterales</taxon>
        <taxon>Helicobacteraceae</taxon>
        <taxon>Helicobacter</taxon>
    </lineage>
</organism>
<dbReference type="PANTHER" id="PTHR30531:SF12">
    <property type="entry name" value="FLAGELLAR BIOSYNTHETIC PROTEIN FLHB"/>
    <property type="match status" value="1"/>
</dbReference>
<keyword evidence="10 13" id="KW-0472">Membrane</keyword>
<evidence type="ECO:0000256" key="2">
    <source>
        <dbReference type="ARBA" id="ARBA00010690"/>
    </source>
</evidence>
<keyword evidence="14" id="KW-0282">Flagellum</keyword>
<comment type="subcellular location">
    <subcellularLocation>
        <location evidence="1">Cell membrane</location>
        <topology evidence="1">Multi-pass membrane protein</topology>
    </subcellularLocation>
</comment>
<evidence type="ECO:0000256" key="6">
    <source>
        <dbReference type="ARBA" id="ARBA00022692"/>
    </source>
</evidence>
<keyword evidence="14" id="KW-0966">Cell projection</keyword>
<proteinExistence type="inferred from homology"/>
<gene>
    <name evidence="13 14" type="primary">flhB</name>
    <name evidence="14" type="ORF">CQA58_01445</name>
</gene>
<keyword evidence="15" id="KW-1185">Reference proteome</keyword>
<dbReference type="RefSeq" id="WP_115568940.1">
    <property type="nucleotide sequence ID" value="NZ_NXLV01000002.1"/>
</dbReference>
<evidence type="ECO:0000256" key="9">
    <source>
        <dbReference type="ARBA" id="ARBA00022989"/>
    </source>
</evidence>
<sequence length="364" mass="40955">MADEEEKTEAPSSRKIAKAREEGNVAKSPEVTGFLGLIIGLALIFLLFNYWVEGCSKVYYQVMHLLGNEMSVEDSLNLGFSLVIEIFKMIAPMFLGLIIGGIFGNVGQFGFLFSPKVIAPKFSKINPINGLKNVFSLKKVLEGLMITFKVLLSFGVGIAVFIGFWGELPTMGRLNLFDQMIWFKDKAMILIGVLLVVFAILAMADFMIKKYQYTKSLKMSKKEVKDEHKQQEGSPEIKQKIRQMQMKVAMSRMMKNVPSASVVVTNPTHYAVAIRFAKEDRDRFGVPVVVAKGIDHLAIRIKAIARENEIQVIENPPLARELYARVEVDMPISDDMFAAVATLLKEVIRLESLQGKKNRFNFED</sequence>
<feature type="transmembrane region" description="Helical" evidence="13">
    <location>
        <begin position="34"/>
        <end position="52"/>
    </location>
</feature>
<keyword evidence="5 13" id="KW-1003">Cell membrane</keyword>
<comment type="function">
    <text evidence="12 13">Required for formation of the rod structure in the basal body of the flagellar apparatus. Together with FliI and FliH, may constitute the export apparatus of flagellin.</text>
</comment>
<dbReference type="InterPro" id="IPR006136">
    <property type="entry name" value="FlhB"/>
</dbReference>
<dbReference type="SUPFAM" id="SSF160544">
    <property type="entry name" value="EscU C-terminal domain-like"/>
    <property type="match status" value="1"/>
</dbReference>
<keyword evidence="8 13" id="KW-0653">Protein transport</keyword>
<keyword evidence="9 13" id="KW-1133">Transmembrane helix</keyword>
<feature type="transmembrane region" description="Helical" evidence="13">
    <location>
        <begin position="186"/>
        <end position="208"/>
    </location>
</feature>
<dbReference type="GO" id="GO:0009306">
    <property type="term" value="P:protein secretion"/>
    <property type="evidence" value="ECO:0007669"/>
    <property type="project" value="InterPro"/>
</dbReference>
<reference evidence="14 15" key="1">
    <citation type="submission" date="2018-04" db="EMBL/GenBank/DDBJ databases">
        <title>Novel Campyloabacter and Helicobacter Species and Strains.</title>
        <authorList>
            <person name="Mannion A.J."/>
            <person name="Shen Z."/>
            <person name="Fox J.G."/>
        </authorList>
    </citation>
    <scope>NUCLEOTIDE SEQUENCE [LARGE SCALE GENOMIC DNA]</scope>
    <source>
        <strain evidence="14 15">MIT 04-9366</strain>
    </source>
</reference>
<keyword evidence="6 13" id="KW-0812">Transmembrane</keyword>
<evidence type="ECO:0000256" key="8">
    <source>
        <dbReference type="ARBA" id="ARBA00022927"/>
    </source>
</evidence>
<dbReference type="Proteomes" id="UP000257045">
    <property type="component" value="Unassembled WGS sequence"/>
</dbReference>
<accession>A0A3D8J3B0</accession>
<dbReference type="NCBIfam" id="TIGR00328">
    <property type="entry name" value="flhB"/>
    <property type="match status" value="1"/>
</dbReference>
<evidence type="ECO:0000256" key="13">
    <source>
        <dbReference type="RuleBase" id="RU364091"/>
    </source>
</evidence>
<evidence type="ECO:0000256" key="4">
    <source>
        <dbReference type="ARBA" id="ARBA00022448"/>
    </source>
</evidence>
<comment type="caution">
    <text evidence="14">The sequence shown here is derived from an EMBL/GenBank/DDBJ whole genome shotgun (WGS) entry which is preliminary data.</text>
</comment>
<keyword evidence="11 13" id="KW-1006">Bacterial flagellum protein export</keyword>
<keyword evidence="4 13" id="KW-0813">Transport</keyword>
<dbReference type="GO" id="GO:0005886">
    <property type="term" value="C:plasma membrane"/>
    <property type="evidence" value="ECO:0007669"/>
    <property type="project" value="UniProtKB-SubCell"/>
</dbReference>
<evidence type="ECO:0000256" key="11">
    <source>
        <dbReference type="ARBA" id="ARBA00023225"/>
    </source>
</evidence>
<comment type="similarity">
    <text evidence="2 13">Belongs to the type III secretion exporter family.</text>
</comment>
<protein>
    <recommendedName>
        <fullName evidence="3 13">Flagellar biosynthetic protein FlhB</fullName>
    </recommendedName>
</protein>
<dbReference type="Gene3D" id="6.10.250.2080">
    <property type="match status" value="1"/>
</dbReference>
<dbReference type="AlphaFoldDB" id="A0A3D8J3B0"/>
<dbReference type="InterPro" id="IPR029025">
    <property type="entry name" value="T3SS_substrate_exporter_C"/>
</dbReference>
<evidence type="ECO:0000313" key="14">
    <source>
        <dbReference type="EMBL" id="RDU71730.1"/>
    </source>
</evidence>
<dbReference type="Pfam" id="PF01312">
    <property type="entry name" value="Bac_export_2"/>
    <property type="match status" value="1"/>
</dbReference>
<evidence type="ECO:0000313" key="15">
    <source>
        <dbReference type="Proteomes" id="UP000257045"/>
    </source>
</evidence>
<feature type="transmembrane region" description="Helical" evidence="13">
    <location>
        <begin position="146"/>
        <end position="166"/>
    </location>
</feature>
<evidence type="ECO:0000256" key="7">
    <source>
        <dbReference type="ARBA" id="ARBA00022795"/>
    </source>
</evidence>
<evidence type="ECO:0000256" key="10">
    <source>
        <dbReference type="ARBA" id="ARBA00023136"/>
    </source>
</evidence>
<evidence type="ECO:0000256" key="5">
    <source>
        <dbReference type="ARBA" id="ARBA00022475"/>
    </source>
</evidence>
<dbReference type="InterPro" id="IPR006135">
    <property type="entry name" value="T3SS_substrate_exporter"/>
</dbReference>
<keyword evidence="14" id="KW-0969">Cilium</keyword>
<dbReference type="Gene3D" id="3.40.1690.10">
    <property type="entry name" value="secretion proteins EscU"/>
    <property type="match status" value="1"/>
</dbReference>
<evidence type="ECO:0000256" key="1">
    <source>
        <dbReference type="ARBA" id="ARBA00004651"/>
    </source>
</evidence>
<name>A0A3D8J3B0_9HELI</name>
<dbReference type="PANTHER" id="PTHR30531">
    <property type="entry name" value="FLAGELLAR BIOSYNTHETIC PROTEIN FLHB"/>
    <property type="match status" value="1"/>
</dbReference>
<dbReference type="PRINTS" id="PR00950">
    <property type="entry name" value="TYPE3IMSPROT"/>
</dbReference>
<dbReference type="OrthoDB" id="9807950at2"/>
<evidence type="ECO:0000256" key="12">
    <source>
        <dbReference type="ARBA" id="ARBA00025078"/>
    </source>
</evidence>
<evidence type="ECO:0000256" key="3">
    <source>
        <dbReference type="ARBA" id="ARBA00021622"/>
    </source>
</evidence>
<dbReference type="GO" id="GO:0044780">
    <property type="term" value="P:bacterial-type flagellum assembly"/>
    <property type="evidence" value="ECO:0007669"/>
    <property type="project" value="InterPro"/>
</dbReference>
<dbReference type="EMBL" id="NXLV01000002">
    <property type="protein sequence ID" value="RDU71730.1"/>
    <property type="molecule type" value="Genomic_DNA"/>
</dbReference>
<keyword evidence="7 13" id="KW-1005">Bacterial flagellum biogenesis</keyword>